<dbReference type="Proteomes" id="UP000887580">
    <property type="component" value="Unplaced"/>
</dbReference>
<evidence type="ECO:0000313" key="2">
    <source>
        <dbReference type="WBParaSite" id="PS1159_v2.g429.t1"/>
    </source>
</evidence>
<proteinExistence type="predicted"/>
<dbReference type="WBParaSite" id="PS1159_v2.g429.t1">
    <property type="protein sequence ID" value="PS1159_v2.g429.t1"/>
    <property type="gene ID" value="PS1159_v2.g429"/>
</dbReference>
<name>A0AC35GE30_9BILA</name>
<organism evidence="1 2">
    <name type="scientific">Panagrolaimus sp. PS1159</name>
    <dbReference type="NCBI Taxonomy" id="55785"/>
    <lineage>
        <taxon>Eukaryota</taxon>
        <taxon>Metazoa</taxon>
        <taxon>Ecdysozoa</taxon>
        <taxon>Nematoda</taxon>
        <taxon>Chromadorea</taxon>
        <taxon>Rhabditida</taxon>
        <taxon>Tylenchina</taxon>
        <taxon>Panagrolaimomorpha</taxon>
        <taxon>Panagrolaimoidea</taxon>
        <taxon>Panagrolaimidae</taxon>
        <taxon>Panagrolaimus</taxon>
    </lineage>
</organism>
<accession>A0AC35GE30</accession>
<protein>
    <submittedName>
        <fullName evidence="2">NADH dehydrogenase subunit 6</fullName>
    </submittedName>
</protein>
<sequence>MKPEKINLIFSTLFLIWCLPVIFILQNQYVFKFGDYQNAVNFFCGFIFVAAFFNVLAFFYNKCWFYVVGAVGFLLFFILHFLNLIGCIFALMNLNHQSRHMNDSLLFCVLSNFNLPLSFFGLFSTLFCFSTKIQ</sequence>
<evidence type="ECO:0000313" key="1">
    <source>
        <dbReference type="Proteomes" id="UP000887580"/>
    </source>
</evidence>
<reference evidence="2" key="1">
    <citation type="submission" date="2022-11" db="UniProtKB">
        <authorList>
            <consortium name="WormBaseParasite"/>
        </authorList>
    </citation>
    <scope>IDENTIFICATION</scope>
</reference>